<evidence type="ECO:0000313" key="3">
    <source>
        <dbReference type="EnsemblMetazoa" id="SCAU001234-PA"/>
    </source>
</evidence>
<dbReference type="GO" id="GO:0102965">
    <property type="term" value="F:alcohol-forming long-chain fatty acyl-CoA reductase activity"/>
    <property type="evidence" value="ECO:0007669"/>
    <property type="project" value="UniProtKB-EC"/>
</dbReference>
<feature type="transmembrane region" description="Helical" evidence="1">
    <location>
        <begin position="474"/>
        <end position="492"/>
    </location>
</feature>
<sequence length="502" mass="57921">MIKEFFEDREIFLTGGSGVVGKALVEKLLRSCNVRKIYLLLRPKKGLTIEERLDKLKKDLIFRRLHSEKPHEFASKVVPIPGDVLLPMLGISWEDRKQMENVSLVFHSAATVRFDEPLDYAIKVNVGGTHEALKLAETLKNLTVFMHISTFFSNPYLDFIEPKIYQPPLDWRLCLKISETTTYMDETLLCAITQKLITGFPNTYSFAKCVAESLVNDYRHKLPVAIYRPSIVIFAFDEPEPGFPSSLTGAMGLFALYGAGLLKTIYMPKNQRLDLAPRDIAIKTLLYYSVKTPMIYAQNSQTDIPIFHLTSYTHSTITFPEYIAISDKTGIFIKYAFEKNFLLPGAFITDNDFLFHFIFFTKQILPALLVDMLLIVSGRKPQLMGVQRKLYHSLHLMRPFTVKNFRSSGTTYADEFVKLFKGTDFQMDAFELGNDYKNTVFLCENMAYKVREILLKEDPSTIPRARKIMKVKIYIYRAMQIYLAYKIYFGFINPMLSNWSLY</sequence>
<dbReference type="PANTHER" id="PTHR11011">
    <property type="entry name" value="MALE STERILITY PROTEIN 2-RELATED"/>
    <property type="match status" value="1"/>
</dbReference>
<dbReference type="EC" id="1.2.1.84" evidence="1"/>
<evidence type="ECO:0000313" key="4">
    <source>
        <dbReference type="Proteomes" id="UP000095300"/>
    </source>
</evidence>
<feature type="domain" description="Thioester reductase (TE)" evidence="2">
    <location>
        <begin position="13"/>
        <end position="284"/>
    </location>
</feature>
<dbReference type="STRING" id="35570.A0A1I8NQV4"/>
<organism evidence="3 4">
    <name type="scientific">Stomoxys calcitrans</name>
    <name type="common">Stable fly</name>
    <name type="synonym">Conops calcitrans</name>
    <dbReference type="NCBI Taxonomy" id="35570"/>
    <lineage>
        <taxon>Eukaryota</taxon>
        <taxon>Metazoa</taxon>
        <taxon>Ecdysozoa</taxon>
        <taxon>Arthropoda</taxon>
        <taxon>Hexapoda</taxon>
        <taxon>Insecta</taxon>
        <taxon>Pterygota</taxon>
        <taxon>Neoptera</taxon>
        <taxon>Endopterygota</taxon>
        <taxon>Diptera</taxon>
        <taxon>Brachycera</taxon>
        <taxon>Muscomorpha</taxon>
        <taxon>Muscoidea</taxon>
        <taxon>Muscidae</taxon>
        <taxon>Stomoxys</taxon>
    </lineage>
</organism>
<dbReference type="AlphaFoldDB" id="A0A1I8NQV4"/>
<comment type="similarity">
    <text evidence="1">Belongs to the fatty acyl-CoA reductase family.</text>
</comment>
<dbReference type="InterPro" id="IPR013120">
    <property type="entry name" value="FAR_NAD-bd"/>
</dbReference>
<keyword evidence="1" id="KW-0472">Membrane</keyword>
<keyword evidence="4" id="KW-1185">Reference proteome</keyword>
<protein>
    <recommendedName>
        <fullName evidence="1">Fatty acyl-CoA reductase</fullName>
        <ecNumber evidence="1">1.2.1.84</ecNumber>
    </recommendedName>
</protein>
<keyword evidence="1" id="KW-0443">Lipid metabolism</keyword>
<name>A0A1I8NQV4_STOCA</name>
<evidence type="ECO:0000259" key="2">
    <source>
        <dbReference type="Pfam" id="PF07993"/>
    </source>
</evidence>
<comment type="function">
    <text evidence="1">Catalyzes the reduction of fatty acyl-CoA to fatty alcohols.</text>
</comment>
<dbReference type="SUPFAM" id="SSF51735">
    <property type="entry name" value="NAD(P)-binding Rossmann-fold domains"/>
    <property type="match status" value="1"/>
</dbReference>
<dbReference type="VEuPathDB" id="VectorBase:SCAU001234"/>
<dbReference type="Pfam" id="PF07993">
    <property type="entry name" value="NAD_binding_4"/>
    <property type="match status" value="1"/>
</dbReference>
<evidence type="ECO:0000256" key="1">
    <source>
        <dbReference type="RuleBase" id="RU363097"/>
    </source>
</evidence>
<dbReference type="PANTHER" id="PTHR11011:SF24">
    <property type="entry name" value="FATTY ACYL-COA REDUCTASE"/>
    <property type="match status" value="1"/>
</dbReference>
<dbReference type="GO" id="GO:0080019">
    <property type="term" value="F:alcohol-forming very long-chain fatty acyl-CoA reductase activity"/>
    <property type="evidence" value="ECO:0007669"/>
    <property type="project" value="InterPro"/>
</dbReference>
<dbReference type="Proteomes" id="UP000095300">
    <property type="component" value="Unassembled WGS sequence"/>
</dbReference>
<dbReference type="CDD" id="cd05236">
    <property type="entry name" value="FAR-N_SDR_e"/>
    <property type="match status" value="1"/>
</dbReference>
<dbReference type="Gene3D" id="3.40.50.720">
    <property type="entry name" value="NAD(P)-binding Rossmann-like Domain"/>
    <property type="match status" value="1"/>
</dbReference>
<dbReference type="EnsemblMetazoa" id="SCAU001234-RA">
    <property type="protein sequence ID" value="SCAU001234-PA"/>
    <property type="gene ID" value="SCAU001234"/>
</dbReference>
<keyword evidence="1" id="KW-0444">Lipid biosynthesis</keyword>
<feature type="transmembrane region" description="Helical" evidence="1">
    <location>
        <begin position="353"/>
        <end position="376"/>
    </location>
</feature>
<keyword evidence="1" id="KW-0560">Oxidoreductase</keyword>
<dbReference type="InterPro" id="IPR026055">
    <property type="entry name" value="FAR"/>
</dbReference>
<dbReference type="GO" id="GO:0005777">
    <property type="term" value="C:peroxisome"/>
    <property type="evidence" value="ECO:0007669"/>
    <property type="project" value="TreeGrafter"/>
</dbReference>
<accession>A0A1I8NQV4</accession>
<gene>
    <name evidence="3" type="primary">106091137</name>
</gene>
<keyword evidence="1" id="KW-1133">Transmembrane helix</keyword>
<reference evidence="3" key="1">
    <citation type="submission" date="2020-05" db="UniProtKB">
        <authorList>
            <consortium name="EnsemblMetazoa"/>
        </authorList>
    </citation>
    <scope>IDENTIFICATION</scope>
    <source>
        <strain evidence="3">USDA</strain>
    </source>
</reference>
<keyword evidence="1" id="KW-0812">Transmembrane</keyword>
<comment type="catalytic activity">
    <reaction evidence="1">
        <text>a long-chain fatty acyl-CoA + 2 NADPH + 2 H(+) = a long-chain primary fatty alcohol + 2 NADP(+) + CoA</text>
        <dbReference type="Rhea" id="RHEA:52716"/>
        <dbReference type="ChEBI" id="CHEBI:15378"/>
        <dbReference type="ChEBI" id="CHEBI:57287"/>
        <dbReference type="ChEBI" id="CHEBI:57783"/>
        <dbReference type="ChEBI" id="CHEBI:58349"/>
        <dbReference type="ChEBI" id="CHEBI:77396"/>
        <dbReference type="ChEBI" id="CHEBI:83139"/>
        <dbReference type="EC" id="1.2.1.84"/>
    </reaction>
</comment>
<proteinExistence type="inferred from homology"/>
<keyword evidence="1" id="KW-0521">NADP</keyword>
<dbReference type="InterPro" id="IPR036291">
    <property type="entry name" value="NAD(P)-bd_dom_sf"/>
</dbReference>
<dbReference type="GO" id="GO:0035336">
    <property type="term" value="P:long-chain fatty-acyl-CoA metabolic process"/>
    <property type="evidence" value="ECO:0007669"/>
    <property type="project" value="TreeGrafter"/>
</dbReference>